<dbReference type="Pfam" id="PF04072">
    <property type="entry name" value="LCM"/>
    <property type="match status" value="1"/>
</dbReference>
<dbReference type="InterPro" id="IPR011610">
    <property type="entry name" value="SAM_mthyl_Trfase_ML2640-like"/>
</dbReference>
<evidence type="ECO:0000256" key="1">
    <source>
        <dbReference type="ARBA" id="ARBA00008138"/>
    </source>
</evidence>
<evidence type="ECO:0000256" key="2">
    <source>
        <dbReference type="ARBA" id="ARBA00022603"/>
    </source>
</evidence>
<accession>A0A8J4AVR4</accession>
<proteinExistence type="inferred from homology"/>
<evidence type="ECO:0000313" key="4">
    <source>
        <dbReference type="EMBL" id="GIL48729.1"/>
    </source>
</evidence>
<organism evidence="4 5">
    <name type="scientific">Volvox africanus</name>
    <dbReference type="NCBI Taxonomy" id="51714"/>
    <lineage>
        <taxon>Eukaryota</taxon>
        <taxon>Viridiplantae</taxon>
        <taxon>Chlorophyta</taxon>
        <taxon>core chlorophytes</taxon>
        <taxon>Chlorophyceae</taxon>
        <taxon>CS clade</taxon>
        <taxon>Chlamydomonadales</taxon>
        <taxon>Volvocaceae</taxon>
        <taxon>Volvox</taxon>
    </lineage>
</organism>
<dbReference type="EMBL" id="BNCO01000006">
    <property type="protein sequence ID" value="GIL48729.1"/>
    <property type="molecule type" value="Genomic_DNA"/>
</dbReference>
<keyword evidence="2" id="KW-0489">Methyltransferase</keyword>
<dbReference type="Gene3D" id="3.40.50.150">
    <property type="entry name" value="Vaccinia Virus protein VP39"/>
    <property type="match status" value="1"/>
</dbReference>
<keyword evidence="5" id="KW-1185">Reference proteome</keyword>
<dbReference type="Proteomes" id="UP000747399">
    <property type="component" value="Unassembled WGS sequence"/>
</dbReference>
<comment type="caution">
    <text evidence="4">The sequence shown here is derived from an EMBL/GenBank/DDBJ whole genome shotgun (WGS) entry which is preliminary data.</text>
</comment>
<protein>
    <recommendedName>
        <fullName evidence="6">S-adenosyl-L-methionine-dependent methyltransferase</fullName>
    </recommendedName>
</protein>
<dbReference type="InterPro" id="IPR029063">
    <property type="entry name" value="SAM-dependent_MTases_sf"/>
</dbReference>
<evidence type="ECO:0008006" key="6">
    <source>
        <dbReference type="Google" id="ProtNLM"/>
    </source>
</evidence>
<name>A0A8J4AVR4_9CHLO</name>
<dbReference type="NCBIfam" id="TIGR00027">
    <property type="entry name" value="mthyl_TIGR00027"/>
    <property type="match status" value="1"/>
</dbReference>
<sequence>MSASVEATPAAVVAASKDNNGSSKLGLLYHVTRGQPTNYDMLVFRTLNRDLRLPNHNDDYLAARLRDELMPVRSWMLKHLPGSKSQLKRTLDNPLWGVPGAVNFIDARTKWFDSAVRDALSAGIKQVVILAAGYDTRAYRLGATGVRFFEVDLPSASSTKKALAEKLGFAKDPALRPVYVAADLSRVPLAEALADTGFNPGLSTLFTVEGLIYYLPTNACAALFHSLASLSGPGSRIYFDFMAAAALEDRDKFPGFKVTRKSVANKGEPFLSAIEATREGVMGFLVPFGLRLLDFLTPKDMVGRHLPHLQWNERVPPIASFYFYAAAEKPRAVANTTALACPADATKTS</sequence>
<reference evidence="4" key="1">
    <citation type="journal article" date="2021" name="Proc. Natl. Acad. Sci. U.S.A.">
        <title>Three genomes in the algal genus Volvox reveal the fate of a haploid sex-determining region after a transition to homothallism.</title>
        <authorList>
            <person name="Yamamoto K."/>
            <person name="Hamaji T."/>
            <person name="Kawai-Toyooka H."/>
            <person name="Matsuzaki R."/>
            <person name="Takahashi F."/>
            <person name="Nishimura Y."/>
            <person name="Kawachi M."/>
            <person name="Noguchi H."/>
            <person name="Minakuchi Y."/>
            <person name="Umen J.G."/>
            <person name="Toyoda A."/>
            <person name="Nozaki H."/>
        </authorList>
    </citation>
    <scope>NUCLEOTIDE SEQUENCE</scope>
    <source>
        <strain evidence="4">NIES-3780</strain>
    </source>
</reference>
<dbReference type="GO" id="GO:0032259">
    <property type="term" value="P:methylation"/>
    <property type="evidence" value="ECO:0007669"/>
    <property type="project" value="UniProtKB-KW"/>
</dbReference>
<comment type="similarity">
    <text evidence="1">Belongs to the UPF0677 family.</text>
</comment>
<keyword evidence="3" id="KW-0808">Transferase</keyword>
<evidence type="ECO:0000256" key="3">
    <source>
        <dbReference type="ARBA" id="ARBA00022679"/>
    </source>
</evidence>
<dbReference type="AlphaFoldDB" id="A0A8J4AVR4"/>
<gene>
    <name evidence="4" type="ORF">Vafri_5191</name>
</gene>
<dbReference type="InterPro" id="IPR007213">
    <property type="entry name" value="Ppm1/Ppm2/Tcmp"/>
</dbReference>
<dbReference type="PANTHER" id="PTHR43619">
    <property type="entry name" value="S-ADENOSYL-L-METHIONINE-DEPENDENT METHYLTRANSFERASE YKTD-RELATED"/>
    <property type="match status" value="1"/>
</dbReference>
<dbReference type="GO" id="GO:0008168">
    <property type="term" value="F:methyltransferase activity"/>
    <property type="evidence" value="ECO:0007669"/>
    <property type="project" value="UniProtKB-KW"/>
</dbReference>
<evidence type="ECO:0000313" key="5">
    <source>
        <dbReference type="Proteomes" id="UP000747399"/>
    </source>
</evidence>
<dbReference type="PANTHER" id="PTHR43619:SF2">
    <property type="entry name" value="S-ADENOSYL-L-METHIONINE-DEPENDENT METHYLTRANSFERASES SUPERFAMILY PROTEIN"/>
    <property type="match status" value="1"/>
</dbReference>
<dbReference type="SUPFAM" id="SSF53335">
    <property type="entry name" value="S-adenosyl-L-methionine-dependent methyltransferases"/>
    <property type="match status" value="1"/>
</dbReference>